<dbReference type="GO" id="GO:0006308">
    <property type="term" value="P:DNA catabolic process"/>
    <property type="evidence" value="ECO:0007669"/>
    <property type="project" value="UniProtKB-UniRule"/>
</dbReference>
<dbReference type="EC" id="3.1.11.6" evidence="6"/>
<accession>A0A423PP42</accession>
<evidence type="ECO:0000256" key="3">
    <source>
        <dbReference type="ARBA" id="ARBA00022722"/>
    </source>
</evidence>
<dbReference type="SUPFAM" id="SSF116842">
    <property type="entry name" value="XseB-like"/>
    <property type="match status" value="1"/>
</dbReference>
<dbReference type="PANTHER" id="PTHR34137:SF1">
    <property type="entry name" value="EXODEOXYRIBONUCLEASE 7 SMALL SUBUNIT"/>
    <property type="match status" value="1"/>
</dbReference>
<sequence length="95" mass="10388">MARKDDTPTPPATEDDAPRLAEFESSVAELEALVEALESGEVSLETALAQFERGVVLARQCQSLLKNAELRVDQLLAEGDEERVADFDAPDTDRD</sequence>
<evidence type="ECO:0000313" key="9">
    <source>
        <dbReference type="EMBL" id="ROO27375.1"/>
    </source>
</evidence>
<dbReference type="Gene3D" id="1.10.287.1040">
    <property type="entry name" value="Exonuclease VII, small subunit"/>
    <property type="match status" value="1"/>
</dbReference>
<dbReference type="InterPro" id="IPR037004">
    <property type="entry name" value="Exonuc_VII_ssu_sf"/>
</dbReference>
<organism evidence="9 10">
    <name type="scientific">Salinisphaera orenii MK-B5</name>
    <dbReference type="NCBI Taxonomy" id="856730"/>
    <lineage>
        <taxon>Bacteria</taxon>
        <taxon>Pseudomonadati</taxon>
        <taxon>Pseudomonadota</taxon>
        <taxon>Gammaproteobacteria</taxon>
        <taxon>Salinisphaerales</taxon>
        <taxon>Salinisphaeraceae</taxon>
        <taxon>Salinisphaera</taxon>
    </lineage>
</organism>
<dbReference type="Pfam" id="PF02609">
    <property type="entry name" value="Exonuc_VII_S"/>
    <property type="match status" value="1"/>
</dbReference>
<keyword evidence="4 6" id="KW-0378">Hydrolase</keyword>
<keyword evidence="3 6" id="KW-0540">Nuclease</keyword>
<gene>
    <name evidence="6" type="primary">xseB</name>
    <name evidence="9" type="ORF">SAOR_08485</name>
</gene>
<dbReference type="RefSeq" id="WP_123631041.1">
    <property type="nucleotide sequence ID" value="NZ_AYKH01000013.1"/>
</dbReference>
<dbReference type="GO" id="GO:0005829">
    <property type="term" value="C:cytosol"/>
    <property type="evidence" value="ECO:0007669"/>
    <property type="project" value="TreeGrafter"/>
</dbReference>
<evidence type="ECO:0000256" key="1">
    <source>
        <dbReference type="ARBA" id="ARBA00009998"/>
    </source>
</evidence>
<comment type="subcellular location">
    <subcellularLocation>
        <location evidence="6">Cytoplasm</location>
    </subcellularLocation>
</comment>
<dbReference type="EMBL" id="AYKH01000013">
    <property type="protein sequence ID" value="ROO27375.1"/>
    <property type="molecule type" value="Genomic_DNA"/>
</dbReference>
<dbReference type="HAMAP" id="MF_00337">
    <property type="entry name" value="Exonuc_7_S"/>
    <property type="match status" value="1"/>
</dbReference>
<feature type="region of interest" description="Disordered" evidence="8">
    <location>
        <begin position="1"/>
        <end position="20"/>
    </location>
</feature>
<dbReference type="GO" id="GO:0009318">
    <property type="term" value="C:exodeoxyribonuclease VII complex"/>
    <property type="evidence" value="ECO:0007669"/>
    <property type="project" value="UniProtKB-UniRule"/>
</dbReference>
<evidence type="ECO:0000313" key="10">
    <source>
        <dbReference type="Proteomes" id="UP000283993"/>
    </source>
</evidence>
<keyword evidence="10" id="KW-1185">Reference proteome</keyword>
<name>A0A423PP42_9GAMM</name>
<evidence type="ECO:0000256" key="8">
    <source>
        <dbReference type="SAM" id="MobiDB-lite"/>
    </source>
</evidence>
<comment type="subunit">
    <text evidence="6">Heterooligomer composed of large and small subunits.</text>
</comment>
<comment type="catalytic activity">
    <reaction evidence="6">
        <text>Exonucleolytic cleavage in either 5'- to 3'- or 3'- to 5'-direction to yield nucleoside 5'-phosphates.</text>
        <dbReference type="EC" id="3.1.11.6"/>
    </reaction>
</comment>
<evidence type="ECO:0000256" key="4">
    <source>
        <dbReference type="ARBA" id="ARBA00022801"/>
    </source>
</evidence>
<dbReference type="NCBIfam" id="NF002140">
    <property type="entry name" value="PRK00977.1-4"/>
    <property type="match status" value="1"/>
</dbReference>
<comment type="function">
    <text evidence="6">Bidirectionally degrades single-stranded DNA into large acid-insoluble oligonucleotides, which are then degraded further into small acid-soluble oligonucleotides.</text>
</comment>
<dbReference type="PANTHER" id="PTHR34137">
    <property type="entry name" value="EXODEOXYRIBONUCLEASE 7 SMALL SUBUNIT"/>
    <property type="match status" value="1"/>
</dbReference>
<dbReference type="Proteomes" id="UP000283993">
    <property type="component" value="Unassembled WGS sequence"/>
</dbReference>
<evidence type="ECO:0000256" key="5">
    <source>
        <dbReference type="ARBA" id="ARBA00022839"/>
    </source>
</evidence>
<evidence type="ECO:0000256" key="2">
    <source>
        <dbReference type="ARBA" id="ARBA00022490"/>
    </source>
</evidence>
<dbReference type="InterPro" id="IPR003761">
    <property type="entry name" value="Exonuc_VII_S"/>
</dbReference>
<dbReference type="AlphaFoldDB" id="A0A423PP42"/>
<evidence type="ECO:0000256" key="7">
    <source>
        <dbReference type="SAM" id="Coils"/>
    </source>
</evidence>
<keyword evidence="5 6" id="KW-0269">Exonuclease</keyword>
<feature type="coiled-coil region" evidence="7">
    <location>
        <begin position="20"/>
        <end position="78"/>
    </location>
</feature>
<dbReference type="GO" id="GO:0008855">
    <property type="term" value="F:exodeoxyribonuclease VII activity"/>
    <property type="evidence" value="ECO:0007669"/>
    <property type="project" value="UniProtKB-UniRule"/>
</dbReference>
<keyword evidence="2 6" id="KW-0963">Cytoplasm</keyword>
<dbReference type="NCBIfam" id="TIGR01280">
    <property type="entry name" value="xseB"/>
    <property type="match status" value="1"/>
</dbReference>
<protein>
    <recommendedName>
        <fullName evidence="6">Exodeoxyribonuclease 7 small subunit</fullName>
        <ecNumber evidence="6">3.1.11.6</ecNumber>
    </recommendedName>
    <alternativeName>
        <fullName evidence="6">Exodeoxyribonuclease VII small subunit</fullName>
        <shortName evidence="6">Exonuclease VII small subunit</shortName>
    </alternativeName>
</protein>
<reference evidence="9 10" key="1">
    <citation type="submission" date="2013-10" db="EMBL/GenBank/DDBJ databases">
        <title>Salinisphaera orenii MK-B5 Genome Sequencing.</title>
        <authorList>
            <person name="Lai Q."/>
            <person name="Li C."/>
            <person name="Shao Z."/>
        </authorList>
    </citation>
    <scope>NUCLEOTIDE SEQUENCE [LARGE SCALE GENOMIC DNA]</scope>
    <source>
        <strain evidence="9 10">MK-B5</strain>
    </source>
</reference>
<proteinExistence type="inferred from homology"/>
<comment type="caution">
    <text evidence="9">The sequence shown here is derived from an EMBL/GenBank/DDBJ whole genome shotgun (WGS) entry which is preliminary data.</text>
</comment>
<keyword evidence="7" id="KW-0175">Coiled coil</keyword>
<comment type="similarity">
    <text evidence="1 6">Belongs to the XseB family.</text>
</comment>
<evidence type="ECO:0000256" key="6">
    <source>
        <dbReference type="HAMAP-Rule" id="MF_00337"/>
    </source>
</evidence>